<dbReference type="Proteomes" id="UP000008144">
    <property type="component" value="Chromosome 11"/>
</dbReference>
<dbReference type="InterPro" id="IPR011765">
    <property type="entry name" value="Pept_M16_N"/>
</dbReference>
<dbReference type="GeneTree" id="ENSGT00940000173495"/>
<reference evidence="4" key="1">
    <citation type="journal article" date="2002" name="Science">
        <title>The draft genome of Ciona intestinalis: insights into chordate and vertebrate origins.</title>
        <authorList>
            <person name="Dehal P."/>
            <person name="Satou Y."/>
            <person name="Campbell R.K."/>
            <person name="Chapman J."/>
            <person name="Degnan B."/>
            <person name="De Tomaso A."/>
            <person name="Davidson B."/>
            <person name="Di Gregorio A."/>
            <person name="Gelpke M."/>
            <person name="Goodstein D.M."/>
            <person name="Harafuji N."/>
            <person name="Hastings K.E."/>
            <person name="Ho I."/>
            <person name="Hotta K."/>
            <person name="Huang W."/>
            <person name="Kawashima T."/>
            <person name="Lemaire P."/>
            <person name="Martinez D."/>
            <person name="Meinertzhagen I.A."/>
            <person name="Necula S."/>
            <person name="Nonaka M."/>
            <person name="Putnam N."/>
            <person name="Rash S."/>
            <person name="Saiga H."/>
            <person name="Satake M."/>
            <person name="Terry A."/>
            <person name="Yamada L."/>
            <person name="Wang H.G."/>
            <person name="Awazu S."/>
            <person name="Azumi K."/>
            <person name="Boore J."/>
            <person name="Branno M."/>
            <person name="Chin-Bow S."/>
            <person name="DeSantis R."/>
            <person name="Doyle S."/>
            <person name="Francino P."/>
            <person name="Keys D.N."/>
            <person name="Haga S."/>
            <person name="Hayashi H."/>
            <person name="Hino K."/>
            <person name="Imai K.S."/>
            <person name="Inaba K."/>
            <person name="Kano S."/>
            <person name="Kobayashi K."/>
            <person name="Kobayashi M."/>
            <person name="Lee B.I."/>
            <person name="Makabe K.W."/>
            <person name="Manohar C."/>
            <person name="Matassi G."/>
            <person name="Medina M."/>
            <person name="Mochizuki Y."/>
            <person name="Mount S."/>
            <person name="Morishita T."/>
            <person name="Miura S."/>
            <person name="Nakayama A."/>
            <person name="Nishizaka S."/>
            <person name="Nomoto H."/>
            <person name="Ohta F."/>
            <person name="Oishi K."/>
            <person name="Rigoutsos I."/>
            <person name="Sano M."/>
            <person name="Sasaki A."/>
            <person name="Sasakura Y."/>
            <person name="Shoguchi E."/>
            <person name="Shin-i T."/>
            <person name="Spagnuolo A."/>
            <person name="Stainier D."/>
            <person name="Suzuki M.M."/>
            <person name="Tassy O."/>
            <person name="Takatori N."/>
            <person name="Tokuoka M."/>
            <person name="Yagi K."/>
            <person name="Yoshizaki F."/>
            <person name="Wada S."/>
            <person name="Zhang C."/>
            <person name="Hyatt P.D."/>
            <person name="Larimer F."/>
            <person name="Detter C."/>
            <person name="Doggett N."/>
            <person name="Glavina T."/>
            <person name="Hawkins T."/>
            <person name="Richardson P."/>
            <person name="Lucas S."/>
            <person name="Kohara Y."/>
            <person name="Levine M."/>
            <person name="Satoh N."/>
            <person name="Rokhsar D.S."/>
        </authorList>
    </citation>
    <scope>NUCLEOTIDE SEQUENCE [LARGE SCALE GENOMIC DNA]</scope>
</reference>
<dbReference type="FunCoup" id="H2XLX1">
    <property type="interactions" value="162"/>
</dbReference>
<dbReference type="InParanoid" id="H2XLX1"/>
<evidence type="ECO:0000313" key="3">
    <source>
        <dbReference type="Ensembl" id="ENSCINP00000030653.1"/>
    </source>
</evidence>
<name>H2XLX1_CIOIN</name>
<organism evidence="3 4">
    <name type="scientific">Ciona intestinalis</name>
    <name type="common">Transparent sea squirt</name>
    <name type="synonym">Ascidia intestinalis</name>
    <dbReference type="NCBI Taxonomy" id="7719"/>
    <lineage>
        <taxon>Eukaryota</taxon>
        <taxon>Metazoa</taxon>
        <taxon>Chordata</taxon>
        <taxon>Tunicata</taxon>
        <taxon>Ascidiacea</taxon>
        <taxon>Phlebobranchia</taxon>
        <taxon>Cionidae</taxon>
        <taxon>Ciona</taxon>
    </lineage>
</organism>
<dbReference type="Pfam" id="PF05193">
    <property type="entry name" value="Peptidase_M16_C"/>
    <property type="match status" value="1"/>
</dbReference>
<evidence type="ECO:0000259" key="1">
    <source>
        <dbReference type="Pfam" id="PF00675"/>
    </source>
</evidence>
<proteinExistence type="predicted"/>
<dbReference type="HOGENOM" id="CLU_009902_0_0_1"/>
<reference evidence="3" key="3">
    <citation type="submission" date="2025-08" db="UniProtKB">
        <authorList>
            <consortium name="Ensembl"/>
        </authorList>
    </citation>
    <scope>IDENTIFICATION</scope>
</reference>
<protein>
    <recommendedName>
        <fullName evidence="5">Cytochrome b-c1 complex subunit 2, mitochondrial</fullName>
    </recommendedName>
</protein>
<feature type="domain" description="Peptidase M16 N-terminal" evidence="1">
    <location>
        <begin position="43"/>
        <end position="187"/>
    </location>
</feature>
<dbReference type="OMA" id="APKFALY"/>
<dbReference type="AlphaFoldDB" id="H2XLX1"/>
<sequence>MLRGSILKPRIINSAKSFFSSQAPAAQDSGSLKLSQLNNGLKVVTANQGAYGARIALLVKSGSRNDESPGLTHCLQATAGLTNNTNTAFLTTQLLSSLGAELEVIAGRDSILYQVGCHPNVAKDILVDVLAPVVFGGKYQWWEVKDVAARMKYQKALAESDPCFVLMETAHKASFAGKFGSPILCPDYLLGSHTTEMLTSRLNSEFTASNMVLAGTGVSQDALIDAAMSLENLSSGSVEKPSVPSFVSSEAHVVTPGELVHGAISFPGLALNNENCIALSVLQHALGSTSSIKRSSGLKHGVLNSAVDRATNAIFNTSAFSINYSDCGLFGVHVVAQKSDFSKVVQATAAECSKIALSGIPSDAVEGAKQRLKAKIIMGSENSAQTVENVAVQTAVLGTVAEPSKICQMIDGITAQQVAGVAKQVLGGKKSFATVGDCLDTPRLQDI</sequence>
<feature type="domain" description="Peptidase M16 C-terminal" evidence="2">
    <location>
        <begin position="206"/>
        <end position="372"/>
    </location>
</feature>
<dbReference type="Ensembl" id="ENSCINT00000030658.1">
    <property type="protein sequence ID" value="ENSCINP00000030653.1"/>
    <property type="gene ID" value="ENSCING00000019752.1"/>
</dbReference>
<dbReference type="FunFam" id="3.30.830.10:FF:000039">
    <property type="entry name" value="Ubiquinol-cytochrome c reductase core subunit 2"/>
    <property type="match status" value="1"/>
</dbReference>
<dbReference type="InterPro" id="IPR050361">
    <property type="entry name" value="MPP/UQCRC_Complex"/>
</dbReference>
<evidence type="ECO:0008006" key="5">
    <source>
        <dbReference type="Google" id="ProtNLM"/>
    </source>
</evidence>
<dbReference type="InterPro" id="IPR007863">
    <property type="entry name" value="Peptidase_M16_C"/>
</dbReference>
<accession>H2XLX1</accession>
<dbReference type="SUPFAM" id="SSF63411">
    <property type="entry name" value="LuxS/MPP-like metallohydrolase"/>
    <property type="match status" value="2"/>
</dbReference>
<dbReference type="GO" id="GO:0046872">
    <property type="term" value="F:metal ion binding"/>
    <property type="evidence" value="ECO:0007669"/>
    <property type="project" value="InterPro"/>
</dbReference>
<dbReference type="Gene3D" id="3.30.830.10">
    <property type="entry name" value="Metalloenzyme, LuxS/M16 peptidase-like"/>
    <property type="match status" value="2"/>
</dbReference>
<keyword evidence="4" id="KW-1185">Reference proteome</keyword>
<reference evidence="3" key="4">
    <citation type="submission" date="2025-09" db="UniProtKB">
        <authorList>
            <consortium name="Ensembl"/>
        </authorList>
    </citation>
    <scope>IDENTIFICATION</scope>
</reference>
<dbReference type="STRING" id="7719.ENSCINP00000030653"/>
<evidence type="ECO:0000313" key="4">
    <source>
        <dbReference type="Proteomes" id="UP000008144"/>
    </source>
</evidence>
<dbReference type="GO" id="GO:0005739">
    <property type="term" value="C:mitochondrion"/>
    <property type="evidence" value="ECO:0000318"/>
    <property type="project" value="GO_Central"/>
</dbReference>
<dbReference type="InterPro" id="IPR011249">
    <property type="entry name" value="Metalloenz_LuxS/M16"/>
</dbReference>
<evidence type="ECO:0000259" key="2">
    <source>
        <dbReference type="Pfam" id="PF05193"/>
    </source>
</evidence>
<dbReference type="EMBL" id="EAAA01000782">
    <property type="status" value="NOT_ANNOTATED_CDS"/>
    <property type="molecule type" value="Genomic_DNA"/>
</dbReference>
<dbReference type="PANTHER" id="PTHR11851">
    <property type="entry name" value="METALLOPROTEASE"/>
    <property type="match status" value="1"/>
</dbReference>
<dbReference type="Pfam" id="PF00675">
    <property type="entry name" value="Peptidase_M16"/>
    <property type="match status" value="1"/>
</dbReference>
<dbReference type="PANTHER" id="PTHR11851:SF226">
    <property type="entry name" value="CYTOCHROME B-C1 COMPLEX SUBUNIT 2, MITOCHONDRIAL"/>
    <property type="match status" value="1"/>
</dbReference>
<reference evidence="3" key="2">
    <citation type="journal article" date="2008" name="Genome Biol.">
        <title>Improved genome assembly and evidence-based global gene model set for the chordate Ciona intestinalis: new insight into intron and operon populations.</title>
        <authorList>
            <person name="Satou Y."/>
            <person name="Mineta K."/>
            <person name="Ogasawara M."/>
            <person name="Sasakura Y."/>
            <person name="Shoguchi E."/>
            <person name="Ueno K."/>
            <person name="Yamada L."/>
            <person name="Matsumoto J."/>
            <person name="Wasserscheid J."/>
            <person name="Dewar K."/>
            <person name="Wiley G.B."/>
            <person name="Macmil S.L."/>
            <person name="Roe B.A."/>
            <person name="Zeller R.W."/>
            <person name="Hastings K.E."/>
            <person name="Lemaire P."/>
            <person name="Lindquist E."/>
            <person name="Endo T."/>
            <person name="Hotta K."/>
            <person name="Inaba K."/>
        </authorList>
    </citation>
    <scope>NUCLEOTIDE SEQUENCE [LARGE SCALE GENOMIC DNA]</scope>
    <source>
        <strain evidence="3">wild type</strain>
    </source>
</reference>